<feature type="domain" description="HTH crp-type" evidence="3">
    <location>
        <begin position="17"/>
        <end position="76"/>
    </location>
</feature>
<dbReference type="RefSeq" id="WP_201662515.1">
    <property type="nucleotide sequence ID" value="NZ_CP068047.1"/>
</dbReference>
<dbReference type="InterPro" id="IPR000600">
    <property type="entry name" value="ROK"/>
</dbReference>
<comment type="similarity">
    <text evidence="1">Belongs to the ROK (NagC/XylR) family.</text>
</comment>
<keyword evidence="5" id="KW-1185">Reference proteome</keyword>
<dbReference type="Gene3D" id="3.30.420.40">
    <property type="match status" value="2"/>
</dbReference>
<dbReference type="Pfam" id="PF13412">
    <property type="entry name" value="HTH_24"/>
    <property type="match status" value="1"/>
</dbReference>
<evidence type="ECO:0000313" key="4">
    <source>
        <dbReference type="EMBL" id="QQR37729.1"/>
    </source>
</evidence>
<dbReference type="InterPro" id="IPR043129">
    <property type="entry name" value="ATPase_NBD"/>
</dbReference>
<evidence type="ECO:0000256" key="2">
    <source>
        <dbReference type="SAM" id="MobiDB-lite"/>
    </source>
</evidence>
<gene>
    <name evidence="4" type="ORF">JI749_03710</name>
</gene>
<dbReference type="CDD" id="cd00092">
    <property type="entry name" value="HTH_CRP"/>
    <property type="match status" value="1"/>
</dbReference>
<evidence type="ECO:0000259" key="3">
    <source>
        <dbReference type="SMART" id="SM00419"/>
    </source>
</evidence>
<feature type="region of interest" description="Disordered" evidence="2">
    <location>
        <begin position="362"/>
        <end position="388"/>
    </location>
</feature>
<name>A0ABX7C0H9_9HYPH</name>
<dbReference type="EMBL" id="CP068047">
    <property type="protein sequence ID" value="QQR37729.1"/>
    <property type="molecule type" value="Genomic_DNA"/>
</dbReference>
<organism evidence="4 5">
    <name type="scientific">Devosia oryziradicis</name>
    <dbReference type="NCBI Taxonomy" id="2801335"/>
    <lineage>
        <taxon>Bacteria</taxon>
        <taxon>Pseudomonadati</taxon>
        <taxon>Pseudomonadota</taxon>
        <taxon>Alphaproteobacteria</taxon>
        <taxon>Hyphomicrobiales</taxon>
        <taxon>Devosiaceae</taxon>
        <taxon>Devosia</taxon>
    </lineage>
</organism>
<dbReference type="Proteomes" id="UP000595460">
    <property type="component" value="Chromosome"/>
</dbReference>
<sequence>MVLRGTNQEQARPYNRRIVLECIRNDGPQTRGEIAERVGLTVQTVSTIVRELEEQGYLLSSRRAPKGRGLPATILNINPDGGYAIGLTVTPLGVEAALMNLAGDLLGSAGRACPHPTPKQAFELIEELVAEVRAFRPAGRILGVGFAMPGPFDVQAMSFVGPTTLDGWAGVPVRARLEEVTKLPTFIAVDTVAAALGVRLYGEGASVRQFYYLHLGAGLGGTMMQDGVPLRGAWGNAGEIGHIQAIPGGLPCPCGNTGCLERYLSLDSFSNRRQGQSEADWVKEVTPIFHSAIRTIENLFDPQTIVLGGIAHSELIAALVATTEQLQTSISSRYDRTTPRVIASLANQSVLRGAAALAVSGVLSPRQEPTSSPGRARKRDPFSNGMAA</sequence>
<dbReference type="Gene3D" id="1.10.10.10">
    <property type="entry name" value="Winged helix-like DNA-binding domain superfamily/Winged helix DNA-binding domain"/>
    <property type="match status" value="1"/>
</dbReference>
<proteinExistence type="inferred from homology"/>
<reference evidence="4 5" key="1">
    <citation type="submission" date="2021-01" db="EMBL/GenBank/DDBJ databases">
        <title>Genome seq and assembly of Devosia sp. G19.</title>
        <authorList>
            <person name="Chhetri G."/>
        </authorList>
    </citation>
    <scope>NUCLEOTIDE SEQUENCE [LARGE SCALE GENOMIC DNA]</scope>
    <source>
        <strain evidence="4 5">G19</strain>
    </source>
</reference>
<evidence type="ECO:0000313" key="5">
    <source>
        <dbReference type="Proteomes" id="UP000595460"/>
    </source>
</evidence>
<accession>A0ABX7C0H9</accession>
<dbReference type="SMART" id="SM00419">
    <property type="entry name" value="HTH_CRP"/>
    <property type="match status" value="1"/>
</dbReference>
<dbReference type="PANTHER" id="PTHR18964">
    <property type="entry name" value="ROK (REPRESSOR, ORF, KINASE) FAMILY"/>
    <property type="match status" value="1"/>
</dbReference>
<dbReference type="PANTHER" id="PTHR18964:SF149">
    <property type="entry name" value="BIFUNCTIONAL UDP-N-ACETYLGLUCOSAMINE 2-EPIMERASE_N-ACETYLMANNOSAMINE KINASE"/>
    <property type="match status" value="1"/>
</dbReference>
<dbReference type="SUPFAM" id="SSF46785">
    <property type="entry name" value="Winged helix' DNA-binding domain"/>
    <property type="match status" value="1"/>
</dbReference>
<dbReference type="InterPro" id="IPR036388">
    <property type="entry name" value="WH-like_DNA-bd_sf"/>
</dbReference>
<dbReference type="InterPro" id="IPR012318">
    <property type="entry name" value="HTH_CRP"/>
</dbReference>
<dbReference type="Pfam" id="PF00480">
    <property type="entry name" value="ROK"/>
    <property type="match status" value="1"/>
</dbReference>
<evidence type="ECO:0000256" key="1">
    <source>
        <dbReference type="ARBA" id="ARBA00006479"/>
    </source>
</evidence>
<dbReference type="SUPFAM" id="SSF53067">
    <property type="entry name" value="Actin-like ATPase domain"/>
    <property type="match status" value="1"/>
</dbReference>
<dbReference type="InterPro" id="IPR036390">
    <property type="entry name" value="WH_DNA-bd_sf"/>
</dbReference>
<protein>
    <submittedName>
        <fullName evidence="4">ROK family transcriptional regulator</fullName>
    </submittedName>
</protein>